<dbReference type="Pfam" id="PF00106">
    <property type="entry name" value="adh_short"/>
    <property type="match status" value="1"/>
</dbReference>
<name>A0A062U1B8_9PROT</name>
<evidence type="ECO:0000256" key="2">
    <source>
        <dbReference type="ARBA" id="ARBA00023002"/>
    </source>
</evidence>
<dbReference type="EMBL" id="AWFB01000042">
    <property type="protein sequence ID" value="RAN31900.1"/>
    <property type="molecule type" value="Genomic_DNA"/>
</dbReference>
<organism evidence="3 4">
    <name type="scientific">Hyphomonas pacifica</name>
    <dbReference type="NCBI Taxonomy" id="1280941"/>
    <lineage>
        <taxon>Bacteria</taxon>
        <taxon>Pseudomonadati</taxon>
        <taxon>Pseudomonadota</taxon>
        <taxon>Alphaproteobacteria</taxon>
        <taxon>Hyphomonadales</taxon>
        <taxon>Hyphomonadaceae</taxon>
        <taxon>Hyphomonas</taxon>
    </lineage>
</organism>
<dbReference type="STRING" id="1280941.HY2_15315"/>
<comment type="similarity">
    <text evidence="1">Belongs to the short-chain dehydrogenases/reductases (SDR) family.</text>
</comment>
<dbReference type="InterPro" id="IPR036291">
    <property type="entry name" value="NAD(P)-bd_dom_sf"/>
</dbReference>
<dbReference type="Gene3D" id="3.40.50.720">
    <property type="entry name" value="NAD(P)-binding Rossmann-like Domain"/>
    <property type="match status" value="1"/>
</dbReference>
<dbReference type="PANTHER" id="PTHR44196">
    <property type="entry name" value="DEHYDROGENASE/REDUCTASE SDR FAMILY MEMBER 7B"/>
    <property type="match status" value="1"/>
</dbReference>
<accession>A0A062U1B8</accession>
<dbReference type="PANTHER" id="PTHR44196:SF1">
    <property type="entry name" value="DEHYDROGENASE_REDUCTASE SDR FAMILY MEMBER 7B"/>
    <property type="match status" value="1"/>
</dbReference>
<keyword evidence="2" id="KW-0560">Oxidoreductase</keyword>
<dbReference type="PRINTS" id="PR00081">
    <property type="entry name" value="GDHRDH"/>
</dbReference>
<dbReference type="SUPFAM" id="SSF51735">
    <property type="entry name" value="NAD(P)-binding Rossmann-fold domains"/>
    <property type="match status" value="1"/>
</dbReference>
<evidence type="ECO:0000313" key="4">
    <source>
        <dbReference type="Proteomes" id="UP000249123"/>
    </source>
</evidence>
<dbReference type="GO" id="GO:0016020">
    <property type="term" value="C:membrane"/>
    <property type="evidence" value="ECO:0007669"/>
    <property type="project" value="TreeGrafter"/>
</dbReference>
<dbReference type="OrthoDB" id="9793825at2"/>
<protein>
    <submittedName>
        <fullName evidence="3">Uncharacterized protein</fullName>
    </submittedName>
</protein>
<dbReference type="Proteomes" id="UP000249123">
    <property type="component" value="Unassembled WGS sequence"/>
</dbReference>
<dbReference type="InterPro" id="IPR002347">
    <property type="entry name" value="SDR_fam"/>
</dbReference>
<dbReference type="GO" id="GO:0016491">
    <property type="term" value="F:oxidoreductase activity"/>
    <property type="evidence" value="ECO:0007669"/>
    <property type="project" value="UniProtKB-KW"/>
</dbReference>
<gene>
    <name evidence="3" type="ORF">HY3_16100</name>
</gene>
<dbReference type="eggNOG" id="COG1028">
    <property type="taxonomic scope" value="Bacteria"/>
</dbReference>
<reference evidence="3 4" key="1">
    <citation type="submission" date="2013-04" db="EMBL/GenBank/DDBJ databases">
        <title>Hyphomonas sp. T24B3 Genome Sequencing.</title>
        <authorList>
            <person name="Lai Q."/>
            <person name="Shao Z."/>
        </authorList>
    </citation>
    <scope>NUCLEOTIDE SEQUENCE [LARGE SCALE GENOMIC DNA]</scope>
    <source>
        <strain evidence="3 4">T24B3</strain>
    </source>
</reference>
<proteinExistence type="inferred from homology"/>
<comment type="caution">
    <text evidence="3">The sequence shown here is derived from an EMBL/GenBank/DDBJ whole genome shotgun (WGS) entry which is preliminary data.</text>
</comment>
<evidence type="ECO:0000313" key="3">
    <source>
        <dbReference type="EMBL" id="RAN31900.1"/>
    </source>
</evidence>
<evidence type="ECO:0000256" key="1">
    <source>
        <dbReference type="ARBA" id="ARBA00006484"/>
    </source>
</evidence>
<sequence length="112" mass="11879">MDMGFSGRTVVVTGATSGIGREVARLLLAEGAKLGFCSRSADKVKAARDQFIEEFPYAEIYAAPCNVLNPDAINAFASDVERALGAASVLVNNAGQGRLSTFETTTDEDWES</sequence>
<dbReference type="RefSeq" id="WP_081815042.1">
    <property type="nucleotide sequence ID" value="NZ_AWFA01000037.1"/>
</dbReference>
<dbReference type="AlphaFoldDB" id="A0A062U1B8"/>
<keyword evidence="4" id="KW-1185">Reference proteome</keyword>